<feature type="region of interest" description="Disordered" evidence="1">
    <location>
        <begin position="171"/>
        <end position="214"/>
    </location>
</feature>
<feature type="compositionally biased region" description="Basic and acidic residues" evidence="1">
    <location>
        <begin position="204"/>
        <end position="214"/>
    </location>
</feature>
<evidence type="ECO:0000313" key="2">
    <source>
        <dbReference type="EMBL" id="KKK57395.1"/>
    </source>
</evidence>
<evidence type="ECO:0000256" key="1">
    <source>
        <dbReference type="SAM" id="MobiDB-lite"/>
    </source>
</evidence>
<feature type="compositionally biased region" description="Basic and acidic residues" evidence="1">
    <location>
        <begin position="171"/>
        <end position="195"/>
    </location>
</feature>
<sequence>SVHGEQALKPLDEERVPIWRIDKQWRAEDEEYDAIVFEDAVEQREARDAFLEAHEDYRKDRRRREVFGHGVSDEALVEAYVAYYELSTKGFRQERFLRDNEDYYNEVWLGILGNQEIGFDKIPTVEFEETLIEYERLDLGADRYNFRGDNLDFDAEGVRLGKWKPFQERKVKQKAEVEPRPKTKEPELPKVEEAPTTRSGQLEELERRRRELQR</sequence>
<proteinExistence type="predicted"/>
<protein>
    <submittedName>
        <fullName evidence="2">Uncharacterized protein</fullName>
    </submittedName>
</protein>
<organism evidence="2">
    <name type="scientific">marine sediment metagenome</name>
    <dbReference type="NCBI Taxonomy" id="412755"/>
    <lineage>
        <taxon>unclassified sequences</taxon>
        <taxon>metagenomes</taxon>
        <taxon>ecological metagenomes</taxon>
    </lineage>
</organism>
<comment type="caution">
    <text evidence="2">The sequence shown here is derived from an EMBL/GenBank/DDBJ whole genome shotgun (WGS) entry which is preliminary data.</text>
</comment>
<reference evidence="2" key="1">
    <citation type="journal article" date="2015" name="Nature">
        <title>Complex archaea that bridge the gap between prokaryotes and eukaryotes.</title>
        <authorList>
            <person name="Spang A."/>
            <person name="Saw J.H."/>
            <person name="Jorgensen S.L."/>
            <person name="Zaremba-Niedzwiedzka K."/>
            <person name="Martijn J."/>
            <person name="Lind A.E."/>
            <person name="van Eijk R."/>
            <person name="Schleper C."/>
            <person name="Guy L."/>
            <person name="Ettema T.J."/>
        </authorList>
    </citation>
    <scope>NUCLEOTIDE SEQUENCE</scope>
</reference>
<feature type="non-terminal residue" evidence="2">
    <location>
        <position position="1"/>
    </location>
</feature>
<dbReference type="EMBL" id="LAZR01064500">
    <property type="protein sequence ID" value="KKK57395.1"/>
    <property type="molecule type" value="Genomic_DNA"/>
</dbReference>
<dbReference type="AlphaFoldDB" id="A0A0F8X8X2"/>
<gene>
    <name evidence="2" type="ORF">LCGC14_3054900</name>
</gene>
<accession>A0A0F8X8X2</accession>
<name>A0A0F8X8X2_9ZZZZ</name>